<dbReference type="InterPro" id="IPR014548">
    <property type="entry name" value="Ac_Trasf"/>
</dbReference>
<reference evidence="8 9" key="1">
    <citation type="submission" date="2021-02" db="EMBL/GenBank/DDBJ databases">
        <title>Lysobacter arenosi sp. nov., isolated from soil of gangwondo yeongwol, south Korea.</title>
        <authorList>
            <person name="Kim K.R."/>
            <person name="Kim K.H."/>
            <person name="Jeon C.O."/>
        </authorList>
    </citation>
    <scope>NUCLEOTIDE SEQUENCE [LARGE SCALE GENOMIC DNA]</scope>
    <source>
        <strain evidence="8 9">R7</strain>
    </source>
</reference>
<keyword evidence="3" id="KW-0997">Cell inner membrane</keyword>
<keyword evidence="4" id="KW-0808">Transferase</keyword>
<dbReference type="PANTHER" id="PTHR30606:SF9">
    <property type="entry name" value="LIPID A BIOSYNTHESIS LAUROYLTRANSFERASE"/>
    <property type="match status" value="1"/>
</dbReference>
<dbReference type="EMBL" id="CP071517">
    <property type="protein sequence ID" value="QSX74092.1"/>
    <property type="molecule type" value="Genomic_DNA"/>
</dbReference>
<protein>
    <submittedName>
        <fullName evidence="8">Acyltransferase</fullName>
    </submittedName>
</protein>
<evidence type="ECO:0000313" key="8">
    <source>
        <dbReference type="EMBL" id="QSX74092.1"/>
    </source>
</evidence>
<feature type="compositionally biased region" description="Low complexity" evidence="7">
    <location>
        <begin position="312"/>
        <end position="326"/>
    </location>
</feature>
<evidence type="ECO:0000256" key="6">
    <source>
        <dbReference type="ARBA" id="ARBA00023315"/>
    </source>
</evidence>
<organism evidence="8 9">
    <name type="scientific">Lysobacter arenosi</name>
    <dbReference type="NCBI Taxonomy" id="2795387"/>
    <lineage>
        <taxon>Bacteria</taxon>
        <taxon>Pseudomonadati</taxon>
        <taxon>Pseudomonadota</taxon>
        <taxon>Gammaproteobacteria</taxon>
        <taxon>Lysobacterales</taxon>
        <taxon>Lysobacteraceae</taxon>
        <taxon>Lysobacter</taxon>
    </lineage>
</organism>
<keyword evidence="9" id="KW-1185">Reference proteome</keyword>
<keyword evidence="6 8" id="KW-0012">Acyltransferase</keyword>
<evidence type="ECO:0000256" key="1">
    <source>
        <dbReference type="ARBA" id="ARBA00004533"/>
    </source>
</evidence>
<comment type="subcellular location">
    <subcellularLocation>
        <location evidence="1">Cell inner membrane</location>
    </subcellularLocation>
</comment>
<dbReference type="InterPro" id="IPR004960">
    <property type="entry name" value="LipA_acyltrans"/>
</dbReference>
<dbReference type="PIRSF" id="PIRSF028561">
    <property type="entry name" value="Ac_Trasf"/>
    <property type="match status" value="1"/>
</dbReference>
<proteinExistence type="predicted"/>
<evidence type="ECO:0000256" key="5">
    <source>
        <dbReference type="ARBA" id="ARBA00023136"/>
    </source>
</evidence>
<keyword evidence="5" id="KW-0472">Membrane</keyword>
<dbReference type="GO" id="GO:0016746">
    <property type="term" value="F:acyltransferase activity"/>
    <property type="evidence" value="ECO:0007669"/>
    <property type="project" value="UniProtKB-KW"/>
</dbReference>
<name>A0ABX7R7J3_9GAMM</name>
<evidence type="ECO:0000313" key="9">
    <source>
        <dbReference type="Proteomes" id="UP000663400"/>
    </source>
</evidence>
<dbReference type="CDD" id="cd07984">
    <property type="entry name" value="LPLAT_LABLAT-like"/>
    <property type="match status" value="1"/>
</dbReference>
<gene>
    <name evidence="8" type="ORF">HIV01_012840</name>
</gene>
<keyword evidence="2" id="KW-1003">Cell membrane</keyword>
<evidence type="ECO:0000256" key="2">
    <source>
        <dbReference type="ARBA" id="ARBA00022475"/>
    </source>
</evidence>
<sequence length="343" mass="37673">MNAHWKQRPEGGGRFAIWLIRSIARHGGRSVARLCLYPITAYFLLVRGPERRASREYLARVLGRSPGWLDVARHIHTFAATILDRVFLLSGQLSRFDIRVEGLEALAQRVDRGEGVLVFGSHLGSFDALRVLVTTRPALRVRIVLDISHNPALTQLLDALNPRLAADVIDAGQDGVAIVLAIQQALAGGELVALLVDRAAPGEAVTRVPFLGNDAAFPNAPWLIAATLQVPVVLAFGLYRGGNRYDLRFEEFSNGPDTLRQQVSRRDRREAVATVVRRYAARLQEQVLGAPYNWFNFYDFWDGDDAADDRQAQQAGRVGAAPGADVDAGKRDTVRGPGWGEPG</sequence>
<accession>A0ABX7R7J3</accession>
<feature type="region of interest" description="Disordered" evidence="7">
    <location>
        <begin position="309"/>
        <end position="343"/>
    </location>
</feature>
<dbReference type="PANTHER" id="PTHR30606">
    <property type="entry name" value="LIPID A BIOSYNTHESIS LAUROYL ACYLTRANSFERASE"/>
    <property type="match status" value="1"/>
</dbReference>
<evidence type="ECO:0000256" key="7">
    <source>
        <dbReference type="SAM" id="MobiDB-lite"/>
    </source>
</evidence>
<dbReference type="Pfam" id="PF03279">
    <property type="entry name" value="Lip_A_acyltrans"/>
    <property type="match status" value="1"/>
</dbReference>
<dbReference type="Proteomes" id="UP000663400">
    <property type="component" value="Chromosome"/>
</dbReference>
<dbReference type="RefSeq" id="WP_200607684.1">
    <property type="nucleotide sequence ID" value="NZ_CP071517.1"/>
</dbReference>
<evidence type="ECO:0000256" key="4">
    <source>
        <dbReference type="ARBA" id="ARBA00022679"/>
    </source>
</evidence>
<evidence type="ECO:0000256" key="3">
    <source>
        <dbReference type="ARBA" id="ARBA00022519"/>
    </source>
</evidence>